<dbReference type="Gene3D" id="3.10.310.70">
    <property type="match status" value="1"/>
</dbReference>
<dbReference type="PANTHER" id="PTHR22642">
    <property type="entry name" value="IMIDAZOLONEPROPIONASE"/>
    <property type="match status" value="1"/>
</dbReference>
<dbReference type="CDD" id="cd01300">
    <property type="entry name" value="YtcJ_like"/>
    <property type="match status" value="1"/>
</dbReference>
<dbReference type="Gene3D" id="3.20.20.140">
    <property type="entry name" value="Metal-dependent hydrolases"/>
    <property type="match status" value="1"/>
</dbReference>
<dbReference type="Pfam" id="PF07969">
    <property type="entry name" value="Amidohydro_3"/>
    <property type="match status" value="1"/>
</dbReference>
<dbReference type="InterPro" id="IPR032466">
    <property type="entry name" value="Metal_Hydrolase"/>
</dbReference>
<dbReference type="InterPro" id="IPR033932">
    <property type="entry name" value="YtcJ-like"/>
</dbReference>
<accession>A0A6J5YNL4</accession>
<proteinExistence type="predicted"/>
<dbReference type="SUPFAM" id="SSF51338">
    <property type="entry name" value="Composite domain of metallo-dependent hydrolases"/>
    <property type="match status" value="1"/>
</dbReference>
<dbReference type="AlphaFoldDB" id="A0A6J5YNL4"/>
<dbReference type="PANTHER" id="PTHR22642:SF2">
    <property type="entry name" value="PROTEIN LONG AFTER FAR-RED 3"/>
    <property type="match status" value="1"/>
</dbReference>
<dbReference type="EMBL" id="CAESAJ010000002">
    <property type="protein sequence ID" value="CAB4329600.1"/>
    <property type="molecule type" value="Genomic_DNA"/>
</dbReference>
<organism evidence="2">
    <name type="scientific">freshwater metagenome</name>
    <dbReference type="NCBI Taxonomy" id="449393"/>
    <lineage>
        <taxon>unclassified sequences</taxon>
        <taxon>metagenomes</taxon>
        <taxon>ecological metagenomes</taxon>
    </lineage>
</organism>
<evidence type="ECO:0000259" key="1">
    <source>
        <dbReference type="Pfam" id="PF07969"/>
    </source>
</evidence>
<name>A0A6J5YNL4_9ZZZZ</name>
<dbReference type="Gene3D" id="2.30.40.10">
    <property type="entry name" value="Urease, subunit C, domain 1"/>
    <property type="match status" value="1"/>
</dbReference>
<dbReference type="SUPFAM" id="SSF51556">
    <property type="entry name" value="Metallo-dependent hydrolases"/>
    <property type="match status" value="1"/>
</dbReference>
<protein>
    <submittedName>
        <fullName evidence="2">Unannotated protein</fullName>
    </submittedName>
</protein>
<reference evidence="2" key="1">
    <citation type="submission" date="2020-05" db="EMBL/GenBank/DDBJ databases">
        <authorList>
            <person name="Chiriac C."/>
            <person name="Salcher M."/>
            <person name="Ghai R."/>
            <person name="Kavagutti S V."/>
        </authorList>
    </citation>
    <scope>NUCLEOTIDE SEQUENCE</scope>
</reference>
<dbReference type="InterPro" id="IPR011059">
    <property type="entry name" value="Metal-dep_hydrolase_composite"/>
</dbReference>
<sequence>MAADFAIVNCTIRTMDPNLPIAHAVAWSDQTIVAVGAIDQVQSHIDAHTEVIDARGAVLTPGMVDGHQHLLQGAVFAQGLNLDRVNTLHDLRDAIAKERERLGPNAWLLGFAMEYAALEGQTFHHSMIDDVAGPGPMFLYALDVHTAFVNNHALAISGVDSARQLADASVIVCDSDGLPTGELLEMAAMRTVLDSVPAPTKEQKLQWYAQTMRDQNAVGITEIHMMDGDLETIESLKELELREDLTVRVLQHHFIYPYTDSEIVGELLKTRSSSGSMWQADGVKFMLDGVIDTGTAWLEEPDSHGEGTEPMWPDMSLYHQRVRMFHDAGFRIATHAIGDRAVREVLDGYAALPGGSAGRHRIEHIETSPERTVARFQPEGVTASMQPVHMRWVAHDLSDPWSQRLDASRCAHAWPSGDIAHTGALVVLGSDWPVAPYDPRMGFFAARERRAHDVADKRPVGTTRALTGEQTLAGYTINAARAVGAQDSRGMIAPGYVADIVMWQDDPSQVSTSDVVDLPVLLTAAAGRIVYRTSAL</sequence>
<feature type="domain" description="Amidohydrolase 3" evidence="1">
    <location>
        <begin position="50"/>
        <end position="531"/>
    </location>
</feature>
<dbReference type="GO" id="GO:0016810">
    <property type="term" value="F:hydrolase activity, acting on carbon-nitrogen (but not peptide) bonds"/>
    <property type="evidence" value="ECO:0007669"/>
    <property type="project" value="InterPro"/>
</dbReference>
<evidence type="ECO:0000313" key="2">
    <source>
        <dbReference type="EMBL" id="CAB4329600.1"/>
    </source>
</evidence>
<dbReference type="InterPro" id="IPR013108">
    <property type="entry name" value="Amidohydro_3"/>
</dbReference>
<gene>
    <name evidence="2" type="ORF">UFOPK3770_00046</name>
</gene>